<dbReference type="PANTHER" id="PTHR24346:SF30">
    <property type="entry name" value="MATERNAL EMBRYONIC LEUCINE ZIPPER KINASE"/>
    <property type="match status" value="1"/>
</dbReference>
<protein>
    <recommendedName>
        <fullName evidence="1">non-specific serine/threonine protein kinase</fullName>
        <ecNumber evidence="1">2.7.11.1</ecNumber>
    </recommendedName>
</protein>
<dbReference type="AlphaFoldDB" id="L8HHK8"/>
<evidence type="ECO:0000256" key="7">
    <source>
        <dbReference type="RuleBase" id="RU000304"/>
    </source>
</evidence>
<dbReference type="InterPro" id="IPR000719">
    <property type="entry name" value="Prot_kinase_dom"/>
</dbReference>
<dbReference type="GO" id="GO:0005737">
    <property type="term" value="C:cytoplasm"/>
    <property type="evidence" value="ECO:0007669"/>
    <property type="project" value="TreeGrafter"/>
</dbReference>
<keyword evidence="3 6" id="KW-0547">Nucleotide-binding</keyword>
<evidence type="ECO:0000256" key="5">
    <source>
        <dbReference type="ARBA" id="ARBA00022840"/>
    </source>
</evidence>
<organism evidence="10 11">
    <name type="scientific">Acanthamoeba castellanii (strain ATCC 30010 / Neff)</name>
    <dbReference type="NCBI Taxonomy" id="1257118"/>
    <lineage>
        <taxon>Eukaryota</taxon>
        <taxon>Amoebozoa</taxon>
        <taxon>Discosea</taxon>
        <taxon>Longamoebia</taxon>
        <taxon>Centramoebida</taxon>
        <taxon>Acanthamoebidae</taxon>
        <taxon>Acanthamoeba</taxon>
    </lineage>
</organism>
<dbReference type="EMBL" id="KB007842">
    <property type="protein sequence ID" value="ELR23931.1"/>
    <property type="molecule type" value="Genomic_DNA"/>
</dbReference>
<keyword evidence="2 7" id="KW-0723">Serine/threonine-protein kinase</keyword>
<feature type="region of interest" description="Disordered" evidence="8">
    <location>
        <begin position="421"/>
        <end position="461"/>
    </location>
</feature>
<dbReference type="EC" id="2.7.11.1" evidence="1"/>
<dbReference type="InterPro" id="IPR011009">
    <property type="entry name" value="Kinase-like_dom_sf"/>
</dbReference>
<dbReference type="OrthoDB" id="193931at2759"/>
<keyword evidence="5 6" id="KW-0067">ATP-binding</keyword>
<evidence type="ECO:0000256" key="3">
    <source>
        <dbReference type="ARBA" id="ARBA00022741"/>
    </source>
</evidence>
<dbReference type="GO" id="GO:0004674">
    <property type="term" value="F:protein serine/threonine kinase activity"/>
    <property type="evidence" value="ECO:0007669"/>
    <property type="project" value="UniProtKB-KW"/>
</dbReference>
<dbReference type="Gene3D" id="1.10.510.10">
    <property type="entry name" value="Transferase(Phosphotransferase) domain 1"/>
    <property type="match status" value="1"/>
</dbReference>
<dbReference type="KEGG" id="acan:ACA1_074990"/>
<evidence type="ECO:0000256" key="1">
    <source>
        <dbReference type="ARBA" id="ARBA00012513"/>
    </source>
</evidence>
<dbReference type="PROSITE" id="PS00107">
    <property type="entry name" value="PROTEIN_KINASE_ATP"/>
    <property type="match status" value="1"/>
</dbReference>
<dbReference type="GeneID" id="14924929"/>
<evidence type="ECO:0000256" key="2">
    <source>
        <dbReference type="ARBA" id="ARBA00022527"/>
    </source>
</evidence>
<proteinExistence type="inferred from homology"/>
<dbReference type="InterPro" id="IPR008271">
    <property type="entry name" value="Ser/Thr_kinase_AS"/>
</dbReference>
<dbReference type="SUPFAM" id="SSF56112">
    <property type="entry name" value="Protein kinase-like (PK-like)"/>
    <property type="match status" value="1"/>
</dbReference>
<name>L8HHK8_ACACF</name>
<keyword evidence="4 10" id="KW-0418">Kinase</keyword>
<keyword evidence="4 10" id="KW-0808">Transferase</keyword>
<feature type="domain" description="Protein kinase" evidence="9">
    <location>
        <begin position="93"/>
        <end position="346"/>
    </location>
</feature>
<dbReference type="GO" id="GO:0035556">
    <property type="term" value="P:intracellular signal transduction"/>
    <property type="evidence" value="ECO:0007669"/>
    <property type="project" value="TreeGrafter"/>
</dbReference>
<feature type="region of interest" description="Disordered" evidence="8">
    <location>
        <begin position="357"/>
        <end position="384"/>
    </location>
</feature>
<dbReference type="Proteomes" id="UP000011083">
    <property type="component" value="Unassembled WGS sequence"/>
</dbReference>
<evidence type="ECO:0000259" key="9">
    <source>
        <dbReference type="PROSITE" id="PS50011"/>
    </source>
</evidence>
<dbReference type="RefSeq" id="XP_004353459.1">
    <property type="nucleotide sequence ID" value="XM_004353407.1"/>
</dbReference>
<feature type="region of interest" description="Disordered" evidence="8">
    <location>
        <begin position="1"/>
        <end position="20"/>
    </location>
</feature>
<dbReference type="PROSITE" id="PS00108">
    <property type="entry name" value="PROTEIN_KINASE_ST"/>
    <property type="match status" value="1"/>
</dbReference>
<reference evidence="10 11" key="1">
    <citation type="journal article" date="2013" name="Genome Biol.">
        <title>Genome of Acanthamoeba castellanii highlights extensive lateral gene transfer and early evolution of tyrosine kinase signaling.</title>
        <authorList>
            <person name="Clarke M."/>
            <person name="Lohan A.J."/>
            <person name="Liu B."/>
            <person name="Lagkouvardos I."/>
            <person name="Roy S."/>
            <person name="Zafar N."/>
            <person name="Bertelli C."/>
            <person name="Schilde C."/>
            <person name="Kianianmomeni A."/>
            <person name="Burglin T.R."/>
            <person name="Frech C."/>
            <person name="Turcotte B."/>
            <person name="Kopec K.O."/>
            <person name="Synnott J.M."/>
            <person name="Choo C."/>
            <person name="Paponov I."/>
            <person name="Finkler A."/>
            <person name="Soon Heng Tan C."/>
            <person name="Hutchins A.P."/>
            <person name="Weinmeier T."/>
            <person name="Rattei T."/>
            <person name="Chu J.S."/>
            <person name="Gimenez G."/>
            <person name="Irimia M."/>
            <person name="Rigden D.J."/>
            <person name="Fitzpatrick D.A."/>
            <person name="Lorenzo-Morales J."/>
            <person name="Bateman A."/>
            <person name="Chiu C.H."/>
            <person name="Tang P."/>
            <person name="Hegemann P."/>
            <person name="Fromm H."/>
            <person name="Raoult D."/>
            <person name="Greub G."/>
            <person name="Miranda-Saavedra D."/>
            <person name="Chen N."/>
            <person name="Nash P."/>
            <person name="Ginger M.L."/>
            <person name="Horn M."/>
            <person name="Schaap P."/>
            <person name="Caler L."/>
            <person name="Loftus B."/>
        </authorList>
    </citation>
    <scope>NUCLEOTIDE SEQUENCE [LARGE SCALE GENOMIC DNA]</scope>
    <source>
        <strain evidence="10 11">Neff</strain>
    </source>
</reference>
<feature type="compositionally biased region" description="Low complexity" evidence="8">
    <location>
        <begin position="360"/>
        <end position="384"/>
    </location>
</feature>
<dbReference type="InterPro" id="IPR017441">
    <property type="entry name" value="Protein_kinase_ATP_BS"/>
</dbReference>
<keyword evidence="11" id="KW-1185">Reference proteome</keyword>
<gene>
    <name evidence="10" type="ORF">ACA1_074990</name>
</gene>
<dbReference type="STRING" id="1257118.L8HHK8"/>
<dbReference type="Pfam" id="PF00069">
    <property type="entry name" value="Pkinase"/>
    <property type="match status" value="1"/>
</dbReference>
<evidence type="ECO:0000256" key="6">
    <source>
        <dbReference type="PROSITE-ProRule" id="PRU10141"/>
    </source>
</evidence>
<dbReference type="FunFam" id="1.10.510.10:FF:000571">
    <property type="entry name" value="Maternal embryonic leucine zipper kinase"/>
    <property type="match status" value="1"/>
</dbReference>
<feature type="compositionally biased region" description="Basic and acidic residues" evidence="8">
    <location>
        <begin position="1"/>
        <end position="11"/>
    </location>
</feature>
<evidence type="ECO:0000256" key="4">
    <source>
        <dbReference type="ARBA" id="ARBA00022777"/>
    </source>
</evidence>
<dbReference type="PROSITE" id="PS50011">
    <property type="entry name" value="PROTEIN_KINASE_DOM"/>
    <property type="match status" value="1"/>
</dbReference>
<feature type="compositionally biased region" description="Low complexity" evidence="8">
    <location>
        <begin position="421"/>
        <end position="444"/>
    </location>
</feature>
<sequence length="461" mass="50261">MTSSEQYHDDSGQGGTTCTQSQTQTELVAVATAVAAAGCRLMERRGKLRPRKSVSEMTVPCESRTELKSLQTTQAGVEVSRVQGSLMFTVGHYRVCHLIGSGGGGRVYAGLDPVTGQQVALKICSKQLTDRQMERLRTEYNVMSNLAHRHIIKLHGVFENDSRLCLVMDYAEGGDLFEHIKAHKQLPRPEARRLFRQLVSALSYMHSQGYMHRDLKPENCLLDKDRNLLLADFGFSNFWSSYKLETEGVGSLNYASPEIITSSATYVGPEVDLWSLGAVLYTMVTGKLPFYAADPTSTHRKIRRGAWRVDAQIKGDPDVFDLLCRLLEPNPLRRATIWDVINHPYYKGSGMISAEGGCGSSSTTTRTSPPVSPTGSDTLSFLPDSSSSSAATATTSSSSSCFSSFSFCTSLSSCTCSTCATASCTTSTSTSTTTTTTPLRTSTPAKEKKKRTKHLLTPIAE</sequence>
<dbReference type="VEuPathDB" id="AmoebaDB:ACA1_074990"/>
<evidence type="ECO:0000256" key="8">
    <source>
        <dbReference type="SAM" id="MobiDB-lite"/>
    </source>
</evidence>
<evidence type="ECO:0000313" key="10">
    <source>
        <dbReference type="EMBL" id="ELR23931.1"/>
    </source>
</evidence>
<evidence type="ECO:0000313" key="11">
    <source>
        <dbReference type="Proteomes" id="UP000011083"/>
    </source>
</evidence>
<dbReference type="PANTHER" id="PTHR24346">
    <property type="entry name" value="MAP/MICROTUBULE AFFINITY-REGULATING KINASE"/>
    <property type="match status" value="1"/>
</dbReference>
<dbReference type="GO" id="GO:0005524">
    <property type="term" value="F:ATP binding"/>
    <property type="evidence" value="ECO:0007669"/>
    <property type="project" value="UniProtKB-UniRule"/>
</dbReference>
<feature type="binding site" evidence="6">
    <location>
        <position position="122"/>
    </location>
    <ligand>
        <name>ATP</name>
        <dbReference type="ChEBI" id="CHEBI:30616"/>
    </ligand>
</feature>
<dbReference type="OMA" id="FVHIRRA"/>
<dbReference type="SMART" id="SM00220">
    <property type="entry name" value="S_TKc"/>
    <property type="match status" value="1"/>
</dbReference>
<accession>L8HHK8</accession>
<comment type="similarity">
    <text evidence="7">Belongs to the protein kinase superfamily.</text>
</comment>